<dbReference type="OrthoDB" id="47007at2759"/>
<evidence type="ECO:0000313" key="2">
    <source>
        <dbReference type="EMBL" id="RWR77829.1"/>
    </source>
</evidence>
<evidence type="ECO:0000259" key="1">
    <source>
        <dbReference type="SMART" id="SM00822"/>
    </source>
</evidence>
<dbReference type="PANTHER" id="PTHR44375:SF2">
    <property type="entry name" value="BETA-KETOACYL-ACP REDUCTASE-LIKE PROTEIN-RELATED"/>
    <property type="match status" value="1"/>
</dbReference>
<comment type="caution">
    <text evidence="2">The sequence shown here is derived from an EMBL/GenBank/DDBJ whole genome shotgun (WGS) entry which is preliminary data.</text>
</comment>
<reference evidence="2 3" key="1">
    <citation type="journal article" date="2019" name="Nat. Plants">
        <title>Stout camphor tree genome fills gaps in understanding of flowering plant genome evolution.</title>
        <authorList>
            <person name="Chaw S.M."/>
            <person name="Liu Y.C."/>
            <person name="Wu Y.W."/>
            <person name="Wang H.Y."/>
            <person name="Lin C.I."/>
            <person name="Wu C.S."/>
            <person name="Ke H.M."/>
            <person name="Chang L.Y."/>
            <person name="Hsu C.Y."/>
            <person name="Yang H.T."/>
            <person name="Sudianto E."/>
            <person name="Hsu M.H."/>
            <person name="Wu K.P."/>
            <person name="Wang L.N."/>
            <person name="Leebens-Mack J.H."/>
            <person name="Tsai I.J."/>
        </authorList>
    </citation>
    <scope>NUCLEOTIDE SEQUENCE [LARGE SCALE GENOMIC DNA]</scope>
    <source>
        <strain evidence="3">cv. Chaw 1501</strain>
        <tissue evidence="2">Young leaves</tissue>
    </source>
</reference>
<dbReference type="Gene3D" id="3.40.50.720">
    <property type="entry name" value="NAD(P)-binding Rossmann-like Domain"/>
    <property type="match status" value="2"/>
</dbReference>
<keyword evidence="3" id="KW-1185">Reference proteome</keyword>
<organism evidence="2 3">
    <name type="scientific">Cinnamomum micranthum f. kanehirae</name>
    <dbReference type="NCBI Taxonomy" id="337451"/>
    <lineage>
        <taxon>Eukaryota</taxon>
        <taxon>Viridiplantae</taxon>
        <taxon>Streptophyta</taxon>
        <taxon>Embryophyta</taxon>
        <taxon>Tracheophyta</taxon>
        <taxon>Spermatophyta</taxon>
        <taxon>Magnoliopsida</taxon>
        <taxon>Magnoliidae</taxon>
        <taxon>Laurales</taxon>
        <taxon>Lauraceae</taxon>
        <taxon>Cinnamomum</taxon>
    </lineage>
</organism>
<dbReference type="Pfam" id="PF00106">
    <property type="entry name" value="adh_short"/>
    <property type="match status" value="2"/>
</dbReference>
<feature type="domain" description="Ketoreductase" evidence="1">
    <location>
        <begin position="20"/>
        <end position="213"/>
    </location>
</feature>
<dbReference type="SUPFAM" id="SSF51735">
    <property type="entry name" value="NAD(P)-binding Rossmann-fold domains"/>
    <property type="match status" value="2"/>
</dbReference>
<dbReference type="PANTHER" id="PTHR44375">
    <property type="entry name" value="BETA-KETOACYL-ACP REDUCTASE-LIKE PROTEIN-RELATED"/>
    <property type="match status" value="1"/>
</dbReference>
<accession>A0A443NH66</accession>
<dbReference type="InterPro" id="IPR057326">
    <property type="entry name" value="KR_dom"/>
</dbReference>
<evidence type="ECO:0000313" key="3">
    <source>
        <dbReference type="Proteomes" id="UP000283530"/>
    </source>
</evidence>
<dbReference type="InterPro" id="IPR036291">
    <property type="entry name" value="NAD(P)-bd_dom_sf"/>
</dbReference>
<dbReference type="InterPro" id="IPR002347">
    <property type="entry name" value="SDR_fam"/>
</dbReference>
<protein>
    <submittedName>
        <fullName evidence="2">3-oxoacyl-acyl-carrier-protein reductase FabG</fullName>
    </submittedName>
</protein>
<proteinExistence type="predicted"/>
<dbReference type="PRINTS" id="PR00080">
    <property type="entry name" value="SDRFAMILY"/>
</dbReference>
<dbReference type="PRINTS" id="PR00081">
    <property type="entry name" value="GDHRDH"/>
</dbReference>
<dbReference type="SMART" id="SM00822">
    <property type="entry name" value="PKS_KR"/>
    <property type="match status" value="1"/>
</dbReference>
<dbReference type="InterPro" id="IPR020904">
    <property type="entry name" value="Sc_DH/Rdtase_CS"/>
</dbReference>
<dbReference type="Proteomes" id="UP000283530">
    <property type="component" value="Unassembled WGS sequence"/>
</dbReference>
<dbReference type="AlphaFoldDB" id="A0A443NH66"/>
<name>A0A443NH66_9MAGN</name>
<dbReference type="FunFam" id="3.40.50.720:FF:000084">
    <property type="entry name" value="Short-chain dehydrogenase reductase"/>
    <property type="match status" value="2"/>
</dbReference>
<dbReference type="STRING" id="337451.A0A443NH66"/>
<dbReference type="EMBL" id="QPKB01000002">
    <property type="protein sequence ID" value="RWR77829.1"/>
    <property type="molecule type" value="Genomic_DNA"/>
</dbReference>
<sequence>MADVVAEKSLQLPWQRLDGKVVMVTGASSGIGRDICLALARAGCNIVAAARRIDRLQSLCEEINRMGSSSDPQLSTVRTVAVELDVTAQGSLIQASVQKAWDAFGRIDALVNCAGIRGAVYAALDWPEEEWNKLIATNLTGSFLVSKHVCTLMRDANVKGSVINISSIVGLNRGQLPGALAYSASKAAVNTMTVVMALELGAYKIRVNSISPGIFKSEITEGLMQKPWLIKVVSRTVPLRTFGTSDPALTSLVQYLIHDLSEYVSGNLPWRRLDEKVVTVTGASSGIGRDICLALARAGCNIVAAARRIDRLESLCEEINGMGSSSDPQLSAVRSVAVELDVSAQGSLIQASVQKAWDAFGRIDALVNSAGIRGAVYDTLDWPEEEWNKLIATNLTGSFLVSKHVCTRMRDANVKGSVINISSIAGLNRGQLPGGLAYSVSKAAVNSMTKVMAMELGAYKIRVNSISPGLFKSEITEGLMQKTWLNNVALRTVPLRTYGTSDPALTSLVQYLIHDLSEYVSGNVFIVDAGATLPGIPIFSSL</sequence>
<dbReference type="PROSITE" id="PS00061">
    <property type="entry name" value="ADH_SHORT"/>
    <property type="match status" value="2"/>
</dbReference>
<gene>
    <name evidence="2" type="ORF">CKAN_00633300</name>
</gene>